<comment type="similarity">
    <text evidence="1">Belongs to the peptidase C48 family.</text>
</comment>
<dbReference type="GO" id="GO:0008234">
    <property type="term" value="F:cysteine-type peptidase activity"/>
    <property type="evidence" value="ECO:0007669"/>
    <property type="project" value="UniProtKB-KW"/>
</dbReference>
<dbReference type="InterPro" id="IPR003653">
    <property type="entry name" value="Peptidase_C48_C"/>
</dbReference>
<protein>
    <recommendedName>
        <fullName evidence="5">Ubiquitin-like protease family profile domain-containing protein</fullName>
    </recommendedName>
</protein>
<dbReference type="AlphaFoldDB" id="A0A7S0ZQ88"/>
<dbReference type="EMBL" id="HBFQ01004970">
    <property type="protein sequence ID" value="CAD8829130.1"/>
    <property type="molecule type" value="Transcribed_RNA"/>
</dbReference>
<dbReference type="Gene3D" id="3.30.310.130">
    <property type="entry name" value="Ubiquitin-related"/>
    <property type="match status" value="1"/>
</dbReference>
<dbReference type="Gene3D" id="1.10.418.20">
    <property type="match status" value="1"/>
</dbReference>
<evidence type="ECO:0000256" key="4">
    <source>
        <dbReference type="ARBA" id="ARBA00022807"/>
    </source>
</evidence>
<reference evidence="6" key="1">
    <citation type="submission" date="2021-01" db="EMBL/GenBank/DDBJ databases">
        <authorList>
            <person name="Corre E."/>
            <person name="Pelletier E."/>
            <person name="Niang G."/>
            <person name="Scheremetjew M."/>
            <person name="Finn R."/>
            <person name="Kale V."/>
            <person name="Holt S."/>
            <person name="Cochrane G."/>
            <person name="Meng A."/>
            <person name="Brown T."/>
            <person name="Cohen L."/>
        </authorList>
    </citation>
    <scope>NUCLEOTIDE SEQUENCE</scope>
</reference>
<keyword evidence="3" id="KW-0378">Hydrolase</keyword>
<accession>A0A7S0ZQ88</accession>
<name>A0A7S0ZQ88_NOCSC</name>
<dbReference type="PANTHER" id="PTHR46915:SF2">
    <property type="entry name" value="UBIQUITIN-LIKE PROTEASE 4"/>
    <property type="match status" value="1"/>
</dbReference>
<evidence type="ECO:0000313" key="6">
    <source>
        <dbReference type="EMBL" id="CAD8829130.1"/>
    </source>
</evidence>
<evidence type="ECO:0000256" key="2">
    <source>
        <dbReference type="ARBA" id="ARBA00022670"/>
    </source>
</evidence>
<proteinExistence type="inferred from homology"/>
<dbReference type="PROSITE" id="PS50600">
    <property type="entry name" value="ULP_PROTEASE"/>
    <property type="match status" value="1"/>
</dbReference>
<dbReference type="InterPro" id="IPR038765">
    <property type="entry name" value="Papain-like_cys_pep_sf"/>
</dbReference>
<sequence>MDSVCIESDEEGPNGNAFSDALAALANEPSAQILCQLMWPHEDLARNGGVGGPRPRRMSLIGTITVALHRSVGGAIGEDELEFVLLDVAGQPMHVSARLRTSAVMSVDFHPGEHMVMFRVSRPLLVADFLLASEAEGTTTDGFPGGLPLLKEFALVPPASDALIALSTLRWWLPQVNIEWPDAAIEAPPKAEEIKSVRLNGVEMTMRDITFLKDQRCLNDSVLNFFLQLVVELVAPPHVREDMYLASTFFFQKLTSGGVTNGEQGWQNVRRWTRSVPGGLMAQKYIVVPINEQNVHWWLAVICHPRRAFEPEEEEHDTKTTLSEAPRIVCLDSAEEAPPKGRVVGFLRGYIWREGCEWLAEKEASGAGSDTPPIDKLQLAKVLRAVVAEVPKQENCFDCGVFTIEYLLHVFQKQAALAGLGLAPHKHWFDQARVSHRRRRLRWVAAKLMTEARSCCEPDVGRLLQNDEIRAAVLSALTDQPKAKRSAPVMGGASAADIAKRPRVYPSVAPSRAPGLW</sequence>
<keyword evidence="2" id="KW-0645">Protease</keyword>
<dbReference type="PANTHER" id="PTHR46915">
    <property type="entry name" value="UBIQUITIN-LIKE PROTEASE 4-RELATED"/>
    <property type="match status" value="1"/>
</dbReference>
<dbReference type="SUPFAM" id="SSF54001">
    <property type="entry name" value="Cysteine proteinases"/>
    <property type="match status" value="1"/>
</dbReference>
<dbReference type="GO" id="GO:0006508">
    <property type="term" value="P:proteolysis"/>
    <property type="evidence" value="ECO:0007669"/>
    <property type="project" value="UniProtKB-KW"/>
</dbReference>
<organism evidence="6">
    <name type="scientific">Noctiluca scintillans</name>
    <name type="common">Sea sparkle</name>
    <name type="synonym">Red tide dinoflagellate</name>
    <dbReference type="NCBI Taxonomy" id="2966"/>
    <lineage>
        <taxon>Eukaryota</taxon>
        <taxon>Sar</taxon>
        <taxon>Alveolata</taxon>
        <taxon>Dinophyceae</taxon>
        <taxon>Noctilucales</taxon>
        <taxon>Noctilucaceae</taxon>
        <taxon>Noctiluca</taxon>
    </lineage>
</organism>
<keyword evidence="4" id="KW-0788">Thiol protease</keyword>
<evidence type="ECO:0000256" key="1">
    <source>
        <dbReference type="ARBA" id="ARBA00005234"/>
    </source>
</evidence>
<evidence type="ECO:0000256" key="3">
    <source>
        <dbReference type="ARBA" id="ARBA00022801"/>
    </source>
</evidence>
<feature type="domain" description="Ubiquitin-like protease family profile" evidence="5">
    <location>
        <begin position="202"/>
        <end position="410"/>
    </location>
</feature>
<dbReference type="GO" id="GO:0016926">
    <property type="term" value="P:protein desumoylation"/>
    <property type="evidence" value="ECO:0007669"/>
    <property type="project" value="UniProtKB-ARBA"/>
</dbReference>
<evidence type="ECO:0000259" key="5">
    <source>
        <dbReference type="PROSITE" id="PS50600"/>
    </source>
</evidence>
<gene>
    <name evidence="6" type="ORF">NSCI0253_LOCUS3476</name>
</gene>
<dbReference type="Pfam" id="PF02902">
    <property type="entry name" value="Peptidase_C48"/>
    <property type="match status" value="1"/>
</dbReference>